<evidence type="ECO:0000313" key="1">
    <source>
        <dbReference type="EMBL" id="AGB03255.1"/>
    </source>
</evidence>
<dbReference type="AlphaFoldDB" id="L0HGX7"/>
<dbReference type="STRING" id="593750.Metfor_2250"/>
<gene>
    <name evidence="1" type="ordered locus">Metfor_2250</name>
</gene>
<evidence type="ECO:0000313" key="2">
    <source>
        <dbReference type="Proteomes" id="UP000010824"/>
    </source>
</evidence>
<dbReference type="EMBL" id="CP003167">
    <property type="protein sequence ID" value="AGB03255.1"/>
    <property type="molecule type" value="Genomic_DNA"/>
</dbReference>
<sequence length="281" mass="32807">MDDEITQQWMTERIGESNKQAAKNRNKYPIQEHATRTELWEYVDCTCDESCTCKKDLGCTGHWKLKKNVQFDDFMFGFLRMFVDRCDHLNVITAVDAGDPSNLRPRVRDAYTVLRNLKGEWKTLSEKSANYNKTLFCDGWFDSYFKEKFESFKIKESVYFAKQFCILLPDICAPYDTKSRDKMTSHLKIPRNANYFEFLSEVRVNFLSAFKKQGIRLPVIRALDSPGKDLPFDPRLISLRQPAQDYGKNYLPAKGQISLVLDKCFYLPTEKPTDEKQSNSK</sequence>
<reference evidence="2" key="1">
    <citation type="submission" date="2011-12" db="EMBL/GenBank/DDBJ databases">
        <title>Complete sequence of Methanoregula formicicum SMSP.</title>
        <authorList>
            <person name="Lucas S."/>
            <person name="Han J."/>
            <person name="Lapidus A."/>
            <person name="Cheng J.-F."/>
            <person name="Goodwin L."/>
            <person name="Pitluck S."/>
            <person name="Peters L."/>
            <person name="Ovchinnikova G."/>
            <person name="Teshima H."/>
            <person name="Detter J.C."/>
            <person name="Han C."/>
            <person name="Tapia R."/>
            <person name="Land M."/>
            <person name="Hauser L."/>
            <person name="Kyrpides N."/>
            <person name="Ivanova N."/>
            <person name="Pagani I."/>
            <person name="Imachi H."/>
            <person name="Tamaki H."/>
            <person name="Sekiguchi Y."/>
            <person name="Kamagata Y."/>
            <person name="Cadillo-Quiroz H."/>
            <person name="Zinder S."/>
            <person name="Liu W.-T."/>
            <person name="Woyke T."/>
        </authorList>
    </citation>
    <scope>NUCLEOTIDE SEQUENCE [LARGE SCALE GENOMIC DNA]</scope>
    <source>
        <strain evidence="2">DSM 22288 / NBRC 105244 / SMSP</strain>
    </source>
</reference>
<dbReference type="KEGG" id="mfo:Metfor_2250"/>
<dbReference type="HOGENOM" id="CLU_996078_0_0_2"/>
<organism evidence="1 2">
    <name type="scientific">Methanoregula formicica (strain DSM 22288 / NBRC 105244 / SMSP)</name>
    <dbReference type="NCBI Taxonomy" id="593750"/>
    <lineage>
        <taxon>Archaea</taxon>
        <taxon>Methanobacteriati</taxon>
        <taxon>Methanobacteriota</taxon>
        <taxon>Stenosarchaea group</taxon>
        <taxon>Methanomicrobia</taxon>
        <taxon>Methanomicrobiales</taxon>
        <taxon>Methanoregulaceae</taxon>
        <taxon>Methanoregula</taxon>
    </lineage>
</organism>
<dbReference type="InParanoid" id="L0HGX7"/>
<keyword evidence="2" id="KW-1185">Reference proteome</keyword>
<reference evidence="1 2" key="2">
    <citation type="journal article" date="2014" name="Genome Announc.">
        <title>Complete Genome Sequence of Methanoregula formicica SMSPT, a Mesophilic Hydrogenotrophic Methanogen Isolated from a Methanogenic Upflow Anaerobic Sludge Blanket Reactor.</title>
        <authorList>
            <person name="Yamamoto K."/>
            <person name="Tamaki H."/>
            <person name="Cadillo-Quiroz H."/>
            <person name="Imachi H."/>
            <person name="Kyrpides N."/>
            <person name="Woyke T."/>
            <person name="Goodwin L."/>
            <person name="Zinder S.H."/>
            <person name="Kamagata Y."/>
            <person name="Liu W.T."/>
        </authorList>
    </citation>
    <scope>NUCLEOTIDE SEQUENCE [LARGE SCALE GENOMIC DNA]</scope>
    <source>
        <strain evidence="2">DSM 22288 / NBRC 105244 / SMSP</strain>
    </source>
</reference>
<accession>L0HGX7</accession>
<dbReference type="Proteomes" id="UP000010824">
    <property type="component" value="Chromosome"/>
</dbReference>
<proteinExistence type="predicted"/>
<dbReference type="OrthoDB" id="384439at2157"/>
<protein>
    <submittedName>
        <fullName evidence="1">Uncharacterized protein</fullName>
    </submittedName>
</protein>
<name>L0HGX7_METFS</name>
<dbReference type="RefSeq" id="WP_015286218.1">
    <property type="nucleotide sequence ID" value="NC_019943.1"/>
</dbReference>
<dbReference type="GeneID" id="14309642"/>